<dbReference type="OrthoDB" id="5976022at2759"/>
<dbReference type="STRING" id="559304.G8YBA5"/>
<feature type="region of interest" description="Disordered" evidence="1">
    <location>
        <begin position="37"/>
        <end position="217"/>
    </location>
</feature>
<sequence>MPQSEQKQASIAGEPGIAIPQNPEAISAFSQIEGEKANFEGLSPEEKKKQKKKVKRNQYKAKKKKKGTSAGAAASSGGQNSGTETTEGGADTEVSQTPEPDYPETSTAGIVPVTAVAIDSEKAEPVATQPADEKLNSKDDEENAEENPDNSHVTEAGVATTAAAAAAATGVATAYTSEIPDGAAEGSKDATKGEKIEPSNVASGELDEPQVVAKTSTPEVAAVGVTKTLDPKAGSVEKDAEVQGSALASGVPEDSQALPKTEAAMSDAKDASQNGASEVKGDEEIIVAQGVHNKSEVEAALRSQEGDITVEEIQPDKVELNNSSNNAEAKDESAEDATEAAKETETSKATESPKATEGAKTTEGASKQSNAATSAISTPRKKEAKPSAIPEESDKKKKKGFFSKLKKLFK</sequence>
<feature type="compositionally biased region" description="Low complexity" evidence="1">
    <location>
        <begin position="156"/>
        <end position="174"/>
    </location>
</feature>
<feature type="compositionally biased region" description="Polar residues" evidence="1">
    <location>
        <begin position="363"/>
        <end position="377"/>
    </location>
</feature>
<dbReference type="Proteomes" id="UP000005222">
    <property type="component" value="Chromosome J"/>
</dbReference>
<reference evidence="2 3" key="1">
    <citation type="journal article" date="2012" name="G3 (Bethesda)">
        <title>Pichia sorbitophila, an interspecies yeast hybrid reveals early steps of genome resolution following polyploidization.</title>
        <authorList>
            <person name="Leh Louis V."/>
            <person name="Despons L."/>
            <person name="Friedrich A."/>
            <person name="Martin T."/>
            <person name="Durrens P."/>
            <person name="Casaregola S."/>
            <person name="Neuveglise C."/>
            <person name="Fairhead C."/>
            <person name="Marck C."/>
            <person name="Cruz J.A."/>
            <person name="Straub M.L."/>
            <person name="Kugler V."/>
            <person name="Sacerdot C."/>
            <person name="Uzunov Z."/>
            <person name="Thierry A."/>
            <person name="Weiss S."/>
            <person name="Bleykasten C."/>
            <person name="De Montigny J."/>
            <person name="Jacques N."/>
            <person name="Jung P."/>
            <person name="Lemaire M."/>
            <person name="Mallet S."/>
            <person name="Morel G."/>
            <person name="Richard G.F."/>
            <person name="Sarkar A."/>
            <person name="Savel G."/>
            <person name="Schacherer J."/>
            <person name="Seret M.L."/>
            <person name="Talla E."/>
            <person name="Samson G."/>
            <person name="Jubin C."/>
            <person name="Poulain J."/>
            <person name="Vacherie B."/>
            <person name="Barbe V."/>
            <person name="Pelletier E."/>
            <person name="Sherman D.J."/>
            <person name="Westhof E."/>
            <person name="Weissenbach J."/>
            <person name="Baret P.V."/>
            <person name="Wincker P."/>
            <person name="Gaillardin C."/>
            <person name="Dujon B."/>
            <person name="Souciet J.L."/>
        </authorList>
    </citation>
    <scope>NUCLEOTIDE SEQUENCE [LARGE SCALE GENOMIC DNA]</scope>
    <source>
        <strain evidence="3">ATCC MYA-4447 / BCRC 22081 / CBS 7064 / NBRC 10061 / NRRL Y-12695</strain>
    </source>
</reference>
<protein>
    <submittedName>
        <fullName evidence="2">Piso0_001950 protein</fullName>
    </submittedName>
</protein>
<feature type="compositionally biased region" description="Basic residues" evidence="1">
    <location>
        <begin position="49"/>
        <end position="67"/>
    </location>
</feature>
<gene>
    <name evidence="2" type="primary">Piso0_001950</name>
    <name evidence="2" type="ORF">GNLVRS01_PISO0J01439g</name>
</gene>
<accession>G8YBA5</accession>
<feature type="region of interest" description="Disordered" evidence="1">
    <location>
        <begin position="229"/>
        <end position="400"/>
    </location>
</feature>
<dbReference type="AlphaFoldDB" id="G8YBA5"/>
<feature type="compositionally biased region" description="Basic and acidic residues" evidence="1">
    <location>
        <begin position="339"/>
        <end position="348"/>
    </location>
</feature>
<keyword evidence="3" id="KW-1185">Reference proteome</keyword>
<name>G8YBA5_PICSO</name>
<organism evidence="2 3">
    <name type="scientific">Pichia sorbitophila (strain ATCC MYA-4447 / BCRC 22081 / CBS 7064 / NBRC 10061 / NRRL Y-12695)</name>
    <name type="common">Hybrid yeast</name>
    <dbReference type="NCBI Taxonomy" id="559304"/>
    <lineage>
        <taxon>Eukaryota</taxon>
        <taxon>Fungi</taxon>
        <taxon>Dikarya</taxon>
        <taxon>Ascomycota</taxon>
        <taxon>Saccharomycotina</taxon>
        <taxon>Pichiomycetes</taxon>
        <taxon>Debaryomycetaceae</taxon>
        <taxon>Millerozyma</taxon>
    </lineage>
</organism>
<feature type="compositionally biased region" description="Basic and acidic residues" evidence="1">
    <location>
        <begin position="37"/>
        <end position="48"/>
    </location>
</feature>
<evidence type="ECO:0000256" key="1">
    <source>
        <dbReference type="SAM" id="MobiDB-lite"/>
    </source>
</evidence>
<evidence type="ECO:0000313" key="2">
    <source>
        <dbReference type="EMBL" id="CCE82236.1"/>
    </source>
</evidence>
<dbReference type="InParanoid" id="G8YBA5"/>
<dbReference type="HOGENOM" id="CLU_671046_0_0_1"/>
<feature type="compositionally biased region" description="Acidic residues" evidence="1">
    <location>
        <begin position="139"/>
        <end position="148"/>
    </location>
</feature>
<feature type="compositionally biased region" description="Basic and acidic residues" evidence="1">
    <location>
        <begin position="186"/>
        <end position="197"/>
    </location>
</feature>
<proteinExistence type="predicted"/>
<dbReference type="eggNOG" id="KOG1616">
    <property type="taxonomic scope" value="Eukaryota"/>
</dbReference>
<feature type="compositionally biased region" description="Low complexity" evidence="1">
    <location>
        <begin position="68"/>
        <end position="93"/>
    </location>
</feature>
<evidence type="ECO:0000313" key="3">
    <source>
        <dbReference type="Proteomes" id="UP000005222"/>
    </source>
</evidence>
<dbReference type="EMBL" id="FO082050">
    <property type="protein sequence ID" value="CCE82236.1"/>
    <property type="molecule type" value="Genomic_DNA"/>
</dbReference>
<dbReference type="OMA" id="TFDNWTK"/>
<feature type="region of interest" description="Disordered" evidence="1">
    <location>
        <begin position="1"/>
        <end position="22"/>
    </location>
</feature>
<feature type="compositionally biased region" description="Polar residues" evidence="1">
    <location>
        <begin position="94"/>
        <end position="108"/>
    </location>
</feature>